<dbReference type="InterPro" id="IPR004360">
    <property type="entry name" value="Glyas_Fos-R_dOase_dom"/>
</dbReference>
<sequence>GIHHITAIAGDPQHNVGFYAGILGLRLVKQTVNYDDPGTYHLYFGDDLGRPGTILTFFPWPGASRGRHGVGQATVVSFSVAPDALGFWEDRLRSHEIAVERRESPFDESVLEFSDPDGLQLELVADARTDLGHPWTDAPVPASQAIRGFHSVALLEPAYDDTETLLTGVLGFRLVKAVGHRRRYSVGHGGLATWVDIVSAPDAPPGHVAVGTVHHVAWRTATNETQQRWRQRLVEAHLGVTPVLDRQYFRSIYFHEPGGVLFEIATDPPGFTVDEGPDALGTGLRLPPWLEPNRPTIEARLPTLRLPRGGGPGKGAVPRVP</sequence>
<dbReference type="InterPro" id="IPR029068">
    <property type="entry name" value="Glyas_Bleomycin-R_OHBP_Dase"/>
</dbReference>
<dbReference type="PROSITE" id="PS51819">
    <property type="entry name" value="VOC"/>
    <property type="match status" value="2"/>
</dbReference>
<dbReference type="InterPro" id="IPR052537">
    <property type="entry name" value="Extradiol_RC_dioxygenase"/>
</dbReference>
<dbReference type="EMBL" id="VBAO01000402">
    <property type="protein sequence ID" value="TMI78118.1"/>
    <property type="molecule type" value="Genomic_DNA"/>
</dbReference>
<dbReference type="Gene3D" id="3.10.180.10">
    <property type="entry name" value="2,3-Dihydroxybiphenyl 1,2-Dioxygenase, domain 1"/>
    <property type="match status" value="2"/>
</dbReference>
<keyword evidence="2" id="KW-0560">Oxidoreductase</keyword>
<dbReference type="Proteomes" id="UP000320048">
    <property type="component" value="Unassembled WGS sequence"/>
</dbReference>
<dbReference type="PANTHER" id="PTHR36110:SF2">
    <property type="entry name" value="RING-CLEAVING DIOXYGENASE MHQE-RELATED"/>
    <property type="match status" value="1"/>
</dbReference>
<dbReference type="CDD" id="cd08347">
    <property type="entry name" value="PcpA_C_like"/>
    <property type="match status" value="1"/>
</dbReference>
<feature type="domain" description="VOC" evidence="1">
    <location>
        <begin position="148"/>
        <end position="267"/>
    </location>
</feature>
<dbReference type="AlphaFoldDB" id="A0A537J3J6"/>
<feature type="domain" description="VOC" evidence="1">
    <location>
        <begin position="1"/>
        <end position="126"/>
    </location>
</feature>
<reference evidence="2 3" key="1">
    <citation type="journal article" date="2019" name="Nat. Microbiol.">
        <title>Mediterranean grassland soil C-N compound turnover is dependent on rainfall and depth, and is mediated by genomically divergent microorganisms.</title>
        <authorList>
            <person name="Diamond S."/>
            <person name="Andeer P.F."/>
            <person name="Li Z."/>
            <person name="Crits-Christoph A."/>
            <person name="Burstein D."/>
            <person name="Anantharaman K."/>
            <person name="Lane K.R."/>
            <person name="Thomas B.C."/>
            <person name="Pan C."/>
            <person name="Northen T.R."/>
            <person name="Banfield J.F."/>
        </authorList>
    </citation>
    <scope>NUCLEOTIDE SEQUENCE [LARGE SCALE GENOMIC DNA]</scope>
    <source>
        <strain evidence="2">NP_7</strain>
    </source>
</reference>
<gene>
    <name evidence="2" type="ORF">E6H04_12990</name>
</gene>
<dbReference type="PANTHER" id="PTHR36110">
    <property type="entry name" value="RING-CLEAVING DIOXYGENASE MHQE-RELATED"/>
    <property type="match status" value="1"/>
</dbReference>
<accession>A0A537J3J6</accession>
<dbReference type="InterPro" id="IPR037523">
    <property type="entry name" value="VOC_core"/>
</dbReference>
<dbReference type="Pfam" id="PF00903">
    <property type="entry name" value="Glyoxalase"/>
    <property type="match status" value="2"/>
</dbReference>
<dbReference type="GO" id="GO:0051213">
    <property type="term" value="F:dioxygenase activity"/>
    <property type="evidence" value="ECO:0007669"/>
    <property type="project" value="UniProtKB-KW"/>
</dbReference>
<name>A0A537J3J6_9BACT</name>
<feature type="non-terminal residue" evidence="2">
    <location>
        <position position="1"/>
    </location>
</feature>
<dbReference type="SUPFAM" id="SSF54593">
    <property type="entry name" value="Glyoxalase/Bleomycin resistance protein/Dihydroxybiphenyl dioxygenase"/>
    <property type="match status" value="1"/>
</dbReference>
<protein>
    <submittedName>
        <fullName evidence="2">Ring-cleaving dioxygenase</fullName>
    </submittedName>
</protein>
<comment type="caution">
    <text evidence="2">The sequence shown here is derived from an EMBL/GenBank/DDBJ whole genome shotgun (WGS) entry which is preliminary data.</text>
</comment>
<evidence type="ECO:0000259" key="1">
    <source>
        <dbReference type="PROSITE" id="PS51819"/>
    </source>
</evidence>
<keyword evidence="2" id="KW-0223">Dioxygenase</keyword>
<evidence type="ECO:0000313" key="2">
    <source>
        <dbReference type="EMBL" id="TMI78118.1"/>
    </source>
</evidence>
<organism evidence="2 3">
    <name type="scientific">Candidatus Segetimicrobium genomatis</name>
    <dbReference type="NCBI Taxonomy" id="2569760"/>
    <lineage>
        <taxon>Bacteria</taxon>
        <taxon>Bacillati</taxon>
        <taxon>Candidatus Sysuimicrobiota</taxon>
        <taxon>Candidatus Sysuimicrobiia</taxon>
        <taxon>Candidatus Sysuimicrobiales</taxon>
        <taxon>Candidatus Segetimicrobiaceae</taxon>
        <taxon>Candidatus Segetimicrobium</taxon>
    </lineage>
</organism>
<evidence type="ECO:0000313" key="3">
    <source>
        <dbReference type="Proteomes" id="UP000320048"/>
    </source>
</evidence>
<dbReference type="CDD" id="cd08346">
    <property type="entry name" value="PcpA_N_like"/>
    <property type="match status" value="1"/>
</dbReference>
<proteinExistence type="predicted"/>